<feature type="transmembrane region" description="Helical" evidence="1">
    <location>
        <begin position="207"/>
        <end position="228"/>
    </location>
</feature>
<dbReference type="RefSeq" id="WP_091609771.1">
    <property type="nucleotide sequence ID" value="NZ_FMCX01000005.1"/>
</dbReference>
<dbReference type="AlphaFoldDB" id="A0A1C4Z583"/>
<dbReference type="PANTHER" id="PTHR36840">
    <property type="entry name" value="BLL5714 PROTEIN"/>
    <property type="match status" value="1"/>
</dbReference>
<feature type="transmembrane region" description="Helical" evidence="1">
    <location>
        <begin position="53"/>
        <end position="70"/>
    </location>
</feature>
<name>A0A1C4Z583_9ACTN</name>
<feature type="transmembrane region" description="Helical" evidence="1">
    <location>
        <begin position="271"/>
        <end position="292"/>
    </location>
</feature>
<keyword evidence="3" id="KW-1185">Reference proteome</keyword>
<accession>A0A1C4Z583</accession>
<dbReference type="OrthoDB" id="7698234at2"/>
<feature type="transmembrane region" description="Helical" evidence="1">
    <location>
        <begin position="356"/>
        <end position="373"/>
    </location>
</feature>
<gene>
    <name evidence="2" type="ORF">GA0070564_10579</name>
</gene>
<feature type="transmembrane region" description="Helical" evidence="1">
    <location>
        <begin position="234"/>
        <end position="251"/>
    </location>
</feature>
<dbReference type="Proteomes" id="UP000199504">
    <property type="component" value="Unassembled WGS sequence"/>
</dbReference>
<protein>
    <submittedName>
        <fullName evidence="2">Low temperature requirement protein LtrA</fullName>
    </submittedName>
</protein>
<evidence type="ECO:0000256" key="1">
    <source>
        <dbReference type="SAM" id="Phobius"/>
    </source>
</evidence>
<keyword evidence="1" id="KW-1133">Transmembrane helix</keyword>
<dbReference type="Pfam" id="PF06772">
    <property type="entry name" value="LtrA"/>
    <property type="match status" value="1"/>
</dbReference>
<keyword evidence="1" id="KW-0472">Membrane</keyword>
<feature type="transmembrane region" description="Helical" evidence="1">
    <location>
        <begin position="107"/>
        <end position="128"/>
    </location>
</feature>
<reference evidence="3" key="1">
    <citation type="submission" date="2016-06" db="EMBL/GenBank/DDBJ databases">
        <authorList>
            <person name="Varghese N."/>
            <person name="Submissions Spin"/>
        </authorList>
    </citation>
    <scope>NUCLEOTIDE SEQUENCE [LARGE SCALE GENOMIC DNA]</scope>
    <source>
        <strain evidence="3">DSM 44830</strain>
    </source>
</reference>
<evidence type="ECO:0000313" key="2">
    <source>
        <dbReference type="EMBL" id="SCF28054.1"/>
    </source>
</evidence>
<sequence length="388" mass="41416">MSSGPATLLRRRDEPLQASFLELFFDLSFVFALRQLSVVLLDDVSLAGAARTGLLLLPLWSVWVVTAWFTDWFDRDNRWIQALLVGATLGVLLMSVAVPEATGDRALLFAGAYVVLHVGRSLVTAVSLRGHPLRRRTLRILVWFVASGVLWLTGAVWPPGRVPLWVLAAGWDLAGPHLGWPVPGLGRAQPGELRLRGRHLTDRFQQVFIVALGELVIAAGLAYASTGLAPPESIAFLLAFAAAVLIGRLYVRPAGPRLGAAIDERNPARFATLTGNLHGIMIAGVLGTSVAADLVITHPVEVESTAATVLTAVGPALFLTGRIALSAVVYRRWSWSRLLGLPALLAIALAGRFAPLLVVTAATVGVLLAVALAERRPAVPARRSGVRA</sequence>
<organism evidence="2 3">
    <name type="scientific">Micromonospora mirobrigensis</name>
    <dbReference type="NCBI Taxonomy" id="262898"/>
    <lineage>
        <taxon>Bacteria</taxon>
        <taxon>Bacillati</taxon>
        <taxon>Actinomycetota</taxon>
        <taxon>Actinomycetes</taxon>
        <taxon>Micromonosporales</taxon>
        <taxon>Micromonosporaceae</taxon>
        <taxon>Micromonospora</taxon>
    </lineage>
</organism>
<feature type="transmembrane region" description="Helical" evidence="1">
    <location>
        <begin position="82"/>
        <end position="101"/>
    </location>
</feature>
<keyword evidence="1" id="KW-0812">Transmembrane</keyword>
<evidence type="ECO:0000313" key="3">
    <source>
        <dbReference type="Proteomes" id="UP000199504"/>
    </source>
</evidence>
<feature type="transmembrane region" description="Helical" evidence="1">
    <location>
        <begin position="140"/>
        <end position="158"/>
    </location>
</feature>
<feature type="transmembrane region" description="Helical" evidence="1">
    <location>
        <begin position="164"/>
        <end position="186"/>
    </location>
</feature>
<dbReference type="EMBL" id="FMCX01000005">
    <property type="protein sequence ID" value="SCF28054.1"/>
    <property type="molecule type" value="Genomic_DNA"/>
</dbReference>
<dbReference type="PANTHER" id="PTHR36840:SF1">
    <property type="entry name" value="BLL5714 PROTEIN"/>
    <property type="match status" value="1"/>
</dbReference>
<dbReference type="STRING" id="262898.GA0070564_10579"/>
<proteinExistence type="predicted"/>
<feature type="transmembrane region" description="Helical" evidence="1">
    <location>
        <begin position="332"/>
        <end position="350"/>
    </location>
</feature>
<feature type="transmembrane region" description="Helical" evidence="1">
    <location>
        <begin position="304"/>
        <end position="325"/>
    </location>
</feature>
<dbReference type="InterPro" id="IPR010640">
    <property type="entry name" value="Low_temperature_requirement_A"/>
</dbReference>